<feature type="compositionally biased region" description="Basic and acidic residues" evidence="1">
    <location>
        <begin position="328"/>
        <end position="348"/>
    </location>
</feature>
<dbReference type="InterPro" id="IPR006594">
    <property type="entry name" value="LisH"/>
</dbReference>
<organism evidence="2">
    <name type="scientific">Dichomitus squalens</name>
    <dbReference type="NCBI Taxonomy" id="114155"/>
    <lineage>
        <taxon>Eukaryota</taxon>
        <taxon>Fungi</taxon>
        <taxon>Dikarya</taxon>
        <taxon>Basidiomycota</taxon>
        <taxon>Agaricomycotina</taxon>
        <taxon>Agaricomycetes</taxon>
        <taxon>Polyporales</taxon>
        <taxon>Polyporaceae</taxon>
        <taxon>Dichomitus</taxon>
    </lineage>
</organism>
<feature type="region of interest" description="Disordered" evidence="1">
    <location>
        <begin position="554"/>
        <end position="713"/>
    </location>
</feature>
<feature type="compositionally biased region" description="Pro residues" evidence="1">
    <location>
        <begin position="227"/>
        <end position="238"/>
    </location>
</feature>
<sequence length="747" mass="78899">MATDGTAAPVDNPHLHNPTPIDQPALQWDGDRMFNIYIYDYCIKRGFRRTASELQQEASIPATAQPPINAKQGLLFEWWSVFWVLFTAKSNGAGPEEALLYTQHQQQVQAAAQKPQARPGQPGAAHPVRFPNGVQRPPNSTVAPPNGIVAPSGQQPGPPPNGTQNAVPFPANGPQPNGVPGSSGGPAPPQGPTMPQAPPPNQRTGPPQQRLNGGPFQSPQMAHSPPNTQPGGPPPHNPMAPVGQNQPLTQMRGTMHPPNGPPGPQQTPQPGYQAFVGRSPNNPGSPAVHQSPSMAHRQVPGMAGLQPMSPEMLTQELNRIPPPSLHKLRQDLGMGDKDITTMTTEEKQALVSQFRRGGNMKPPNAPGPSNAPPGHPGPGPMQPPSGLRAMSHPQNGQQSGQQPLQPSQGQNQQQRGAKRNSTSPGQESEQLPSARNESSPRENKRVRRSPAEGHAQPPMTPMYPPQHPPQQPGPPGQPMQLPNGMMQRPAQMQGMQYNGPPMAGMNNPMLGHGLGTPQMSPMQTPMNPPMMQPGQSGMVNPAMHQYRQQMQNIHKPPNMPQHMMPSNAASPAADGQGGQPGNRMAQGKPMGMMPPPPPSPAMAAKNPPGGSKQEDGAPQNGRVDSSPQNAAAGVPGQNHSGVPPQTTTPAPPTPNASGSGQMTAPSPSQILSSSTPQMSNHPPPQMSNHHPPPPPPPATNPADALDPSAFNVDFPFGDFDVTGGLMGDSSLNFERDFAAWFDPENAA</sequence>
<dbReference type="AlphaFoldDB" id="A0A4Q9MCC5"/>
<evidence type="ECO:0000313" key="2">
    <source>
        <dbReference type="EMBL" id="TBU24167.1"/>
    </source>
</evidence>
<feature type="compositionally biased region" description="Polar residues" evidence="1">
    <location>
        <begin position="202"/>
        <end position="221"/>
    </location>
</feature>
<feature type="compositionally biased region" description="Polar residues" evidence="1">
    <location>
        <begin position="419"/>
        <end position="437"/>
    </location>
</feature>
<dbReference type="PANTHER" id="PTHR44376:SF8">
    <property type="entry name" value="TRANSCRIPTIONAL COREPRESSOR LEUNIG-LIKE"/>
    <property type="match status" value="1"/>
</dbReference>
<feature type="compositionally biased region" description="Low complexity" evidence="1">
    <location>
        <begin position="109"/>
        <end position="127"/>
    </location>
</feature>
<dbReference type="OrthoDB" id="5600002at2759"/>
<evidence type="ECO:0000256" key="1">
    <source>
        <dbReference type="SAM" id="MobiDB-lite"/>
    </source>
</evidence>
<protein>
    <submittedName>
        <fullName evidence="2">Uncharacterized protein</fullName>
    </submittedName>
</protein>
<feature type="compositionally biased region" description="Pro residues" evidence="1">
    <location>
        <begin position="458"/>
        <end position="477"/>
    </location>
</feature>
<feature type="compositionally biased region" description="Polar residues" evidence="1">
    <location>
        <begin position="243"/>
        <end position="252"/>
    </location>
</feature>
<reference evidence="2" key="1">
    <citation type="submission" date="2019-01" db="EMBL/GenBank/DDBJ databases">
        <title>Draft genome sequences of three monokaryotic isolates of the white-rot basidiomycete fungus Dichomitus squalens.</title>
        <authorList>
            <consortium name="DOE Joint Genome Institute"/>
            <person name="Lopez S.C."/>
            <person name="Andreopoulos B."/>
            <person name="Pangilinan J."/>
            <person name="Lipzen A."/>
            <person name="Riley R."/>
            <person name="Ahrendt S."/>
            <person name="Ng V."/>
            <person name="Barry K."/>
            <person name="Daum C."/>
            <person name="Grigoriev I.V."/>
            <person name="Hilden K.S."/>
            <person name="Makela M.R."/>
            <person name="de Vries R.P."/>
        </authorList>
    </citation>
    <scope>NUCLEOTIDE SEQUENCE [LARGE SCALE GENOMIC DNA]</scope>
    <source>
        <strain evidence="2">OM18370.1</strain>
    </source>
</reference>
<dbReference type="PANTHER" id="PTHR44376">
    <property type="entry name" value="TRANSCRIPTIONAL REGULATOR OF FILAMENTOUS GROWTH FLO8"/>
    <property type="match status" value="1"/>
</dbReference>
<accession>A0A4Q9MCC5</accession>
<feature type="region of interest" description="Disordered" evidence="1">
    <location>
        <begin position="109"/>
        <end position="488"/>
    </location>
</feature>
<feature type="compositionally biased region" description="Pro residues" evidence="1">
    <location>
        <begin position="681"/>
        <end position="699"/>
    </location>
</feature>
<dbReference type="GO" id="GO:0003714">
    <property type="term" value="F:transcription corepressor activity"/>
    <property type="evidence" value="ECO:0007669"/>
    <property type="project" value="InterPro"/>
</dbReference>
<dbReference type="Proteomes" id="UP000292957">
    <property type="component" value="Unassembled WGS sequence"/>
</dbReference>
<feature type="compositionally biased region" description="Pro residues" evidence="1">
    <location>
        <begin position="363"/>
        <end position="383"/>
    </location>
</feature>
<feature type="compositionally biased region" description="Low complexity" evidence="1">
    <location>
        <begin position="393"/>
        <end position="414"/>
    </location>
</feature>
<dbReference type="PROSITE" id="PS50896">
    <property type="entry name" value="LISH"/>
    <property type="match status" value="1"/>
</dbReference>
<dbReference type="Pfam" id="PF08513">
    <property type="entry name" value="LisH"/>
    <property type="match status" value="1"/>
</dbReference>
<feature type="compositionally biased region" description="Pro residues" evidence="1">
    <location>
        <begin position="258"/>
        <end position="267"/>
    </location>
</feature>
<dbReference type="InterPro" id="IPR044716">
    <property type="entry name" value="LEUNIG-like"/>
</dbReference>
<feature type="compositionally biased region" description="Low complexity" evidence="1">
    <location>
        <begin position="478"/>
        <end position="487"/>
    </location>
</feature>
<feature type="compositionally biased region" description="Polar residues" evidence="1">
    <location>
        <begin position="279"/>
        <end position="293"/>
    </location>
</feature>
<gene>
    <name evidence="2" type="ORF">BD311DRAFT_672440</name>
</gene>
<feature type="compositionally biased region" description="Polar residues" evidence="1">
    <location>
        <begin position="655"/>
        <end position="679"/>
    </location>
</feature>
<proteinExistence type="predicted"/>
<feature type="compositionally biased region" description="Pro residues" evidence="1">
    <location>
        <begin position="186"/>
        <end position="201"/>
    </location>
</feature>
<name>A0A4Q9MCC5_9APHY</name>
<feature type="region of interest" description="Disordered" evidence="1">
    <location>
        <begin position="1"/>
        <end position="21"/>
    </location>
</feature>
<dbReference type="EMBL" id="ML143486">
    <property type="protein sequence ID" value="TBU24167.1"/>
    <property type="molecule type" value="Genomic_DNA"/>
</dbReference>